<dbReference type="InterPro" id="IPR000182">
    <property type="entry name" value="GNAT_dom"/>
</dbReference>
<evidence type="ECO:0000313" key="4">
    <source>
        <dbReference type="EMBL" id="MBC8767511.1"/>
    </source>
</evidence>
<dbReference type="Proteomes" id="UP000618952">
    <property type="component" value="Unassembled WGS sequence"/>
</dbReference>
<feature type="domain" description="N-acetyltransferase" evidence="3">
    <location>
        <begin position="1"/>
        <end position="153"/>
    </location>
</feature>
<comment type="caution">
    <text evidence="4">The sequence shown here is derived from an EMBL/GenBank/DDBJ whole genome shotgun (WGS) entry which is preliminary data.</text>
</comment>
<proteinExistence type="predicted"/>
<dbReference type="Pfam" id="PF00583">
    <property type="entry name" value="Acetyltransf_1"/>
    <property type="match status" value="1"/>
</dbReference>
<dbReference type="InterPro" id="IPR016181">
    <property type="entry name" value="Acyl_CoA_acyltransferase"/>
</dbReference>
<evidence type="ECO:0000256" key="1">
    <source>
        <dbReference type="ARBA" id="ARBA00022679"/>
    </source>
</evidence>
<gene>
    <name evidence="4" type="ORF">H4O18_05860</name>
</gene>
<dbReference type="EMBL" id="JACLHY010000003">
    <property type="protein sequence ID" value="MBC8767511.1"/>
    <property type="molecule type" value="Genomic_DNA"/>
</dbReference>
<organism evidence="4 5">
    <name type="scientific">Arenibacter arenosicollis</name>
    <dbReference type="NCBI Taxonomy" id="2762274"/>
    <lineage>
        <taxon>Bacteria</taxon>
        <taxon>Pseudomonadati</taxon>
        <taxon>Bacteroidota</taxon>
        <taxon>Flavobacteriia</taxon>
        <taxon>Flavobacteriales</taxon>
        <taxon>Flavobacteriaceae</taxon>
        <taxon>Arenibacter</taxon>
    </lineage>
</organism>
<sequence>MSTYFRTGHFEKDNNPEDFKAYLNSAFGEKALNKELLDNNSSFYFVYNDAILVGYIKINENGSQSDIKDNDSMEIERIYVLGEFQGQGVGAWLLTQVISMARTKNKNYVWLGVWELNTKAIKFYKRSGFYKYGTHPYYIGKDKQTDWLMRLDL</sequence>
<dbReference type="PANTHER" id="PTHR42919:SF8">
    <property type="entry name" value="N-ALPHA-ACETYLTRANSFERASE 50"/>
    <property type="match status" value="1"/>
</dbReference>
<keyword evidence="5" id="KW-1185">Reference proteome</keyword>
<evidence type="ECO:0000313" key="5">
    <source>
        <dbReference type="Proteomes" id="UP000618952"/>
    </source>
</evidence>
<evidence type="ECO:0000259" key="3">
    <source>
        <dbReference type="PROSITE" id="PS51186"/>
    </source>
</evidence>
<keyword evidence="2" id="KW-0012">Acyltransferase</keyword>
<dbReference type="PROSITE" id="PS51186">
    <property type="entry name" value="GNAT"/>
    <property type="match status" value="1"/>
</dbReference>
<dbReference type="InterPro" id="IPR051556">
    <property type="entry name" value="N-term/lysine_N-AcTrnsfr"/>
</dbReference>
<dbReference type="Gene3D" id="3.40.630.30">
    <property type="match status" value="1"/>
</dbReference>
<dbReference type="CDD" id="cd04301">
    <property type="entry name" value="NAT_SF"/>
    <property type="match status" value="1"/>
</dbReference>
<evidence type="ECO:0000256" key="2">
    <source>
        <dbReference type="ARBA" id="ARBA00023315"/>
    </source>
</evidence>
<name>A0ABR7QJZ6_9FLAO</name>
<protein>
    <submittedName>
        <fullName evidence="4">GNAT family N-acetyltransferase</fullName>
    </submittedName>
</protein>
<keyword evidence="1" id="KW-0808">Transferase</keyword>
<accession>A0ABR7QJZ6</accession>
<dbReference type="RefSeq" id="WP_187582348.1">
    <property type="nucleotide sequence ID" value="NZ_JACLHY010000003.1"/>
</dbReference>
<dbReference type="SUPFAM" id="SSF55729">
    <property type="entry name" value="Acyl-CoA N-acyltransferases (Nat)"/>
    <property type="match status" value="1"/>
</dbReference>
<dbReference type="PANTHER" id="PTHR42919">
    <property type="entry name" value="N-ALPHA-ACETYLTRANSFERASE"/>
    <property type="match status" value="1"/>
</dbReference>
<reference evidence="4 5" key="1">
    <citation type="submission" date="2020-08" db="EMBL/GenBank/DDBJ databases">
        <title>Arenibacter gaetbuli sp. nov., isolated from a sand dune.</title>
        <authorList>
            <person name="Park S."/>
            <person name="Yoon J.-H."/>
        </authorList>
    </citation>
    <scope>NUCLEOTIDE SEQUENCE [LARGE SCALE GENOMIC DNA]</scope>
    <source>
        <strain evidence="4 5">BSSL-BM3</strain>
    </source>
</reference>